<dbReference type="HAMAP" id="MF_01810">
    <property type="entry name" value="YidC_type1"/>
    <property type="match status" value="1"/>
</dbReference>
<dbReference type="InterPro" id="IPR047196">
    <property type="entry name" value="YidC_ALB_C"/>
</dbReference>
<feature type="domain" description="Membrane insertase YidC/Oxa/ALB C-terminal" evidence="15">
    <location>
        <begin position="380"/>
        <end position="558"/>
    </location>
</feature>
<dbReference type="NCBIfam" id="NF002352">
    <property type="entry name" value="PRK01318.1-3"/>
    <property type="match status" value="1"/>
</dbReference>
<dbReference type="NCBIfam" id="TIGR03593">
    <property type="entry name" value="yidC_nterm"/>
    <property type="match status" value="1"/>
</dbReference>
<evidence type="ECO:0000256" key="5">
    <source>
        <dbReference type="ARBA" id="ARBA00022475"/>
    </source>
</evidence>
<evidence type="ECO:0000256" key="1">
    <source>
        <dbReference type="ARBA" id="ARBA00004429"/>
    </source>
</evidence>
<keyword evidence="9 13" id="KW-0472">Membrane</keyword>
<comment type="subunit">
    <text evidence="13">Interacts with the Sec translocase complex via SecD. Specifically interacts with transmembrane segments of nascent integral membrane proteins during membrane integration.</text>
</comment>
<keyword evidence="8 13" id="KW-1133">Transmembrane helix</keyword>
<evidence type="ECO:0000259" key="16">
    <source>
        <dbReference type="Pfam" id="PF14849"/>
    </source>
</evidence>
<dbReference type="AlphaFoldDB" id="A0A6S6TK31"/>
<dbReference type="CDD" id="cd20070">
    <property type="entry name" value="5TM_YidC_Alb3"/>
    <property type="match status" value="1"/>
</dbReference>
<reference evidence="17" key="1">
    <citation type="submission" date="2020-01" db="EMBL/GenBank/DDBJ databases">
        <authorList>
            <person name="Meier V. D."/>
            <person name="Meier V D."/>
        </authorList>
    </citation>
    <scope>NUCLEOTIDE SEQUENCE</scope>
    <source>
        <strain evidence="17">HLG_WM_MAG_08</strain>
    </source>
</reference>
<protein>
    <recommendedName>
        <fullName evidence="3 13">Membrane protein insertase YidC</fullName>
    </recommendedName>
    <alternativeName>
        <fullName evidence="12 13">Foldase YidC</fullName>
    </alternativeName>
    <alternativeName>
        <fullName evidence="11 13">Membrane integrase YidC</fullName>
    </alternativeName>
    <alternativeName>
        <fullName evidence="13">Membrane protein YidC</fullName>
    </alternativeName>
</protein>
<feature type="transmembrane region" description="Helical" evidence="13">
    <location>
        <begin position="523"/>
        <end position="544"/>
    </location>
</feature>
<evidence type="ECO:0000313" key="17">
    <source>
        <dbReference type="EMBL" id="CAA6815208.1"/>
    </source>
</evidence>
<feature type="transmembrane region" description="Helical" evidence="13">
    <location>
        <begin position="380"/>
        <end position="400"/>
    </location>
</feature>
<evidence type="ECO:0000256" key="4">
    <source>
        <dbReference type="ARBA" id="ARBA00022448"/>
    </source>
</evidence>
<name>A0A6S6TK31_9GAMM</name>
<organism evidence="17">
    <name type="scientific">uncultured Thiotrichaceae bacterium</name>
    <dbReference type="NCBI Taxonomy" id="298394"/>
    <lineage>
        <taxon>Bacteria</taxon>
        <taxon>Pseudomonadati</taxon>
        <taxon>Pseudomonadota</taxon>
        <taxon>Gammaproteobacteria</taxon>
        <taxon>Thiotrichales</taxon>
        <taxon>Thiotrichaceae</taxon>
        <taxon>environmental samples</taxon>
    </lineage>
</organism>
<dbReference type="EMBL" id="CACVAV010000246">
    <property type="protein sequence ID" value="CAA6815208.1"/>
    <property type="molecule type" value="Genomic_DNA"/>
</dbReference>
<dbReference type="GO" id="GO:0015031">
    <property type="term" value="P:protein transport"/>
    <property type="evidence" value="ECO:0007669"/>
    <property type="project" value="UniProtKB-KW"/>
</dbReference>
<dbReference type="NCBIfam" id="TIGR03592">
    <property type="entry name" value="yidC_oxa1_cterm"/>
    <property type="match status" value="1"/>
</dbReference>
<dbReference type="InterPro" id="IPR019998">
    <property type="entry name" value="Membr_insert_YidC"/>
</dbReference>
<evidence type="ECO:0000256" key="8">
    <source>
        <dbReference type="ARBA" id="ARBA00022989"/>
    </source>
</evidence>
<sequence>MDSQRPFLYLTLLFLGFLLWTTWQADHAPKPEVPVTQQQQTTATPADGSVPTDSAGVPVNTATGAIPTDNALSTAQGVQIIRVKTDVLEFQISTKGGDVVVADLPTYPVSLEALDSPSRILDRAGKNYVAQSGLQHVAVTGLDAGSLAGMAPNHLATYAATQTEFMMAEGADELVVPLVWQGENGVTVTKRYRFKRGSFEVKVEHEVQNNSPQMWTGTEYRQLMHGPDNSERGFLMGVQAFVGGAYYNTDKYEKVSFGDMKAGLPEGEDRATGGWVSMLEHYFVSAWVPPQTEETQYYSREIKTLGVPGYILGARSPVKQIAAGAKDTFRTSLWVGPKLQDDLELIAEGLELTIDYGIFSFISKPIFWVMKKIHGVVQNWGWTIIFLTLFIKLLFFWPSAASYKSMAKMKAMAPKLKEIGSRYENDPQAKQKAMMEIYRKEKLNPLGGCLPILIQIPVFMGLYWVLLESVEIRQAPWLLWYKDLSIMDPYFVLPLIMGASMYLQQKLNPPQVDPMQQKIFQFLPVIFTFMFLWFPAGLVLYWVVNNLLSIAQQWYINKKIIGHA</sequence>
<dbReference type="InterPro" id="IPR001708">
    <property type="entry name" value="YidC/ALB3/OXA1/COX18"/>
</dbReference>
<dbReference type="InterPro" id="IPR028053">
    <property type="entry name" value="Membr_insert_YidC_N"/>
</dbReference>
<proteinExistence type="inferred from homology"/>
<feature type="region of interest" description="Disordered" evidence="14">
    <location>
        <begin position="31"/>
        <end position="55"/>
    </location>
</feature>
<evidence type="ECO:0000256" key="6">
    <source>
        <dbReference type="ARBA" id="ARBA00022692"/>
    </source>
</evidence>
<keyword evidence="7 13" id="KW-0653">Protein transport</keyword>
<dbReference type="CDD" id="cd19961">
    <property type="entry name" value="EcYidC-like_peri"/>
    <property type="match status" value="1"/>
</dbReference>
<evidence type="ECO:0000256" key="9">
    <source>
        <dbReference type="ARBA" id="ARBA00023136"/>
    </source>
</evidence>
<dbReference type="PRINTS" id="PR00701">
    <property type="entry name" value="60KDINNERMP"/>
</dbReference>
<dbReference type="InterPro" id="IPR028055">
    <property type="entry name" value="YidC/Oxa/ALB_C"/>
</dbReference>
<evidence type="ECO:0000256" key="2">
    <source>
        <dbReference type="ARBA" id="ARBA00010527"/>
    </source>
</evidence>
<evidence type="ECO:0000256" key="10">
    <source>
        <dbReference type="ARBA" id="ARBA00023186"/>
    </source>
</evidence>
<evidence type="ECO:0000256" key="3">
    <source>
        <dbReference type="ARBA" id="ARBA00015325"/>
    </source>
</evidence>
<dbReference type="Gene3D" id="2.70.98.90">
    <property type="match status" value="1"/>
</dbReference>
<keyword evidence="10 13" id="KW-0143">Chaperone</keyword>
<dbReference type="Pfam" id="PF02096">
    <property type="entry name" value="60KD_IMP"/>
    <property type="match status" value="1"/>
</dbReference>
<comment type="function">
    <text evidence="13">Required for the insertion and/or proper folding and/or complex formation of integral membrane proteins into the membrane. Involved in integration of membrane proteins that insert both dependently and independently of the Sec translocase complex, as well as at least some lipoproteins. Aids folding of multispanning membrane proteins.</text>
</comment>
<gene>
    <name evidence="13" type="primary">yidC</name>
    <name evidence="17" type="ORF">HELGO_WM44760</name>
</gene>
<evidence type="ECO:0000256" key="7">
    <source>
        <dbReference type="ARBA" id="ARBA00022927"/>
    </source>
</evidence>
<dbReference type="InterPro" id="IPR038221">
    <property type="entry name" value="YidC_periplasmic_sf"/>
</dbReference>
<feature type="transmembrane region" description="Helical" evidence="13">
    <location>
        <begin position="486"/>
        <end position="503"/>
    </location>
</feature>
<feature type="compositionally biased region" description="Low complexity" evidence="14">
    <location>
        <begin position="33"/>
        <end position="46"/>
    </location>
</feature>
<dbReference type="GO" id="GO:0032977">
    <property type="term" value="F:membrane insertase activity"/>
    <property type="evidence" value="ECO:0007669"/>
    <property type="project" value="InterPro"/>
</dbReference>
<comment type="subcellular location">
    <subcellularLocation>
        <location evidence="1">Cell inner membrane</location>
        <topology evidence="1">Multi-pass membrane protein</topology>
    </subcellularLocation>
    <subcellularLocation>
        <location evidence="13">Cell membrane</location>
        <topology evidence="13">Multi-pass membrane protein</topology>
    </subcellularLocation>
</comment>
<keyword evidence="4 13" id="KW-0813">Transport</keyword>
<evidence type="ECO:0000259" key="15">
    <source>
        <dbReference type="Pfam" id="PF02096"/>
    </source>
</evidence>
<feature type="domain" description="Membrane insertase YidC N-terminal" evidence="16">
    <location>
        <begin position="81"/>
        <end position="369"/>
    </location>
</feature>
<evidence type="ECO:0000256" key="14">
    <source>
        <dbReference type="SAM" id="MobiDB-lite"/>
    </source>
</evidence>
<dbReference type="Pfam" id="PF14849">
    <property type="entry name" value="YidC_periplas"/>
    <property type="match status" value="1"/>
</dbReference>
<keyword evidence="6 13" id="KW-0812">Transmembrane</keyword>
<keyword evidence="5 13" id="KW-1003">Cell membrane</keyword>
<dbReference type="PANTHER" id="PTHR12428:SF65">
    <property type="entry name" value="CYTOCHROME C OXIDASE ASSEMBLY PROTEIN COX18, MITOCHONDRIAL"/>
    <property type="match status" value="1"/>
</dbReference>
<evidence type="ECO:0000256" key="13">
    <source>
        <dbReference type="HAMAP-Rule" id="MF_01810"/>
    </source>
</evidence>
<dbReference type="PANTHER" id="PTHR12428">
    <property type="entry name" value="OXA1"/>
    <property type="match status" value="1"/>
</dbReference>
<evidence type="ECO:0000256" key="11">
    <source>
        <dbReference type="ARBA" id="ARBA00033245"/>
    </source>
</evidence>
<evidence type="ECO:0000256" key="12">
    <source>
        <dbReference type="ARBA" id="ARBA00033342"/>
    </source>
</evidence>
<feature type="transmembrane region" description="Helical" evidence="13">
    <location>
        <begin position="443"/>
        <end position="466"/>
    </location>
</feature>
<accession>A0A6S6TK31</accession>
<comment type="similarity">
    <text evidence="2 13">Belongs to the OXA1/ALB3/YidC family. Type 1 subfamily.</text>
</comment>
<dbReference type="GO" id="GO:0005886">
    <property type="term" value="C:plasma membrane"/>
    <property type="evidence" value="ECO:0007669"/>
    <property type="project" value="UniProtKB-SubCell"/>
</dbReference>
<dbReference type="PRINTS" id="PR01900">
    <property type="entry name" value="YIDCPROTEIN"/>
</dbReference>
<dbReference type="GO" id="GO:0051205">
    <property type="term" value="P:protein insertion into membrane"/>
    <property type="evidence" value="ECO:0007669"/>
    <property type="project" value="TreeGrafter"/>
</dbReference>